<dbReference type="OrthoDB" id="272072at2759"/>
<feature type="compositionally biased region" description="Low complexity" evidence="1">
    <location>
        <begin position="229"/>
        <end position="248"/>
    </location>
</feature>
<feature type="region of interest" description="Disordered" evidence="1">
    <location>
        <begin position="323"/>
        <end position="402"/>
    </location>
</feature>
<dbReference type="AlphaFoldDB" id="A0A1X7T3X9"/>
<name>A0A1X7T3X9_AMPQE</name>
<reference evidence="2" key="1">
    <citation type="submission" date="2017-05" db="UniProtKB">
        <authorList>
            <consortium name="EnsemblMetazoa"/>
        </authorList>
    </citation>
    <scope>IDENTIFICATION</scope>
</reference>
<accession>A0A1X7T3X9</accession>
<protein>
    <recommendedName>
        <fullName evidence="3">EF-hand domain-containing protein</fullName>
    </recommendedName>
</protein>
<dbReference type="STRING" id="400682.A0A1X7T3X9"/>
<proteinExistence type="predicted"/>
<sequence>MINYIDFIESVQASFVPDKLDGKPREQIDQMLKTPSTLTKSTLSPLNKERTDHLLQRCAEFYLSRGIVVKACYEDFDRHNMGYVTFSQFHRSFPGPVEVTDTEISMLARRYYDPLVKLYNYYRFNDDIRSIWEREGGRGSAVKQQSLLSPVKEASSIQDIINQIRDTVYKYGIRTTEFFTDFDKLRSGLVTENQFKESLLKEKTRADRLEEQIELMKEANNIQTRSRRSYSYSSSHHYDSFPSNSDSFSPPPFAHQSVSDSSYFPFNPTPSPSPHISERRNKPRIVKEDVISRNHDYTTSIPSHIRPHLSREEMYRRFGGGQMRREEYERPRVSPAYTSSIPKSVQPQLSEEEMKSRFKPRVSPAYTTSIPDSVRPQVSEEEMKRRFKNRQQPYNQYRREDSEEYWRVNEETDQALLEVDRIRKQNPIHP</sequence>
<evidence type="ECO:0008006" key="3">
    <source>
        <dbReference type="Google" id="ProtNLM"/>
    </source>
</evidence>
<dbReference type="PANTHER" id="PTHR20875:SF0">
    <property type="entry name" value="GH12158P"/>
    <property type="match status" value="1"/>
</dbReference>
<dbReference type="InterPro" id="IPR052603">
    <property type="entry name" value="EFCB6"/>
</dbReference>
<dbReference type="PANTHER" id="PTHR20875">
    <property type="entry name" value="EF-HAND CALCIUM-BINDING DOMAIN-CONTAINING PROTEIN 6-RELATED"/>
    <property type="match status" value="1"/>
</dbReference>
<evidence type="ECO:0000256" key="1">
    <source>
        <dbReference type="SAM" id="MobiDB-lite"/>
    </source>
</evidence>
<evidence type="ECO:0000313" key="2">
    <source>
        <dbReference type="EnsemblMetazoa" id="Aqu2.1.09067_001"/>
    </source>
</evidence>
<dbReference type="EnsemblMetazoa" id="Aqu2.1.09067_001">
    <property type="protein sequence ID" value="Aqu2.1.09067_001"/>
    <property type="gene ID" value="Aqu2.1.09067"/>
</dbReference>
<dbReference type="eggNOG" id="ENOG502QRVM">
    <property type="taxonomic scope" value="Eukaryota"/>
</dbReference>
<feature type="region of interest" description="Disordered" evidence="1">
    <location>
        <begin position="224"/>
        <end position="254"/>
    </location>
</feature>
<feature type="compositionally biased region" description="Basic and acidic residues" evidence="1">
    <location>
        <begin position="323"/>
        <end position="332"/>
    </location>
</feature>
<feature type="compositionally biased region" description="Polar residues" evidence="1">
    <location>
        <begin position="336"/>
        <end position="349"/>
    </location>
</feature>
<dbReference type="InParanoid" id="A0A1X7T3X9"/>
<organism evidence="2">
    <name type="scientific">Amphimedon queenslandica</name>
    <name type="common">Sponge</name>
    <dbReference type="NCBI Taxonomy" id="400682"/>
    <lineage>
        <taxon>Eukaryota</taxon>
        <taxon>Metazoa</taxon>
        <taxon>Porifera</taxon>
        <taxon>Demospongiae</taxon>
        <taxon>Heteroscleromorpha</taxon>
        <taxon>Haplosclerida</taxon>
        <taxon>Niphatidae</taxon>
        <taxon>Amphimedon</taxon>
    </lineage>
</organism>